<keyword evidence="2" id="KW-1185">Reference proteome</keyword>
<protein>
    <submittedName>
        <fullName evidence="1">Uncharacterized protein</fullName>
    </submittedName>
</protein>
<gene>
    <name evidence="1" type="ORF">V6N12_021715</name>
</gene>
<evidence type="ECO:0000313" key="1">
    <source>
        <dbReference type="EMBL" id="KAK8587208.1"/>
    </source>
</evidence>
<evidence type="ECO:0000313" key="2">
    <source>
        <dbReference type="Proteomes" id="UP001472677"/>
    </source>
</evidence>
<proteinExistence type="predicted"/>
<comment type="caution">
    <text evidence="1">The sequence shown here is derived from an EMBL/GenBank/DDBJ whole genome shotgun (WGS) entry which is preliminary data.</text>
</comment>
<name>A0ABR2FSI9_9ROSI</name>
<accession>A0ABR2FSI9</accession>
<dbReference type="Proteomes" id="UP001472677">
    <property type="component" value="Unassembled WGS sequence"/>
</dbReference>
<organism evidence="1 2">
    <name type="scientific">Hibiscus sabdariffa</name>
    <name type="common">roselle</name>
    <dbReference type="NCBI Taxonomy" id="183260"/>
    <lineage>
        <taxon>Eukaryota</taxon>
        <taxon>Viridiplantae</taxon>
        <taxon>Streptophyta</taxon>
        <taxon>Embryophyta</taxon>
        <taxon>Tracheophyta</taxon>
        <taxon>Spermatophyta</taxon>
        <taxon>Magnoliopsida</taxon>
        <taxon>eudicotyledons</taxon>
        <taxon>Gunneridae</taxon>
        <taxon>Pentapetalae</taxon>
        <taxon>rosids</taxon>
        <taxon>malvids</taxon>
        <taxon>Malvales</taxon>
        <taxon>Malvaceae</taxon>
        <taxon>Malvoideae</taxon>
        <taxon>Hibiscus</taxon>
    </lineage>
</organism>
<reference evidence="1 2" key="1">
    <citation type="journal article" date="2024" name="G3 (Bethesda)">
        <title>Genome assembly of Hibiscus sabdariffa L. provides insights into metabolisms of medicinal natural products.</title>
        <authorList>
            <person name="Kim T."/>
        </authorList>
    </citation>
    <scope>NUCLEOTIDE SEQUENCE [LARGE SCALE GENOMIC DNA]</scope>
    <source>
        <strain evidence="1">TK-2024</strain>
        <tissue evidence="1">Old leaves</tissue>
    </source>
</reference>
<dbReference type="EMBL" id="JBBPBM010000004">
    <property type="protein sequence ID" value="KAK8587208.1"/>
    <property type="molecule type" value="Genomic_DNA"/>
</dbReference>
<sequence length="128" mass="14379">MVVQNGSGSRRQDRHRNKAVGLRETEPWFRIIVWQRSTLENIDNGNTTGIMATAAIVAPSHADKRLLGPDSDPLANQSLRFGNPGSVALAFLRQIWLLKWRRIRLNLELSIKPICSQSLDYNAIGCPM</sequence>